<protein>
    <submittedName>
        <fullName evidence="1">Uncharacterized protein</fullName>
    </submittedName>
</protein>
<sequence length="139" mass="16207">MMIKNAPYRYSDFQSLSIEYGIKDSLINKYDSKTGDYQYLNKRDSLVKIHLRLTSDDLLYLHHKAADLGFWDFPADETGDTASKEKPVRYIIEFKYKKKSKRVVFDSNYGGDPKLVDANKQLIKEIDQSLTTAENRLKK</sequence>
<evidence type="ECO:0000313" key="2">
    <source>
        <dbReference type="Proteomes" id="UP001500742"/>
    </source>
</evidence>
<dbReference type="RefSeq" id="WP_259094127.1">
    <property type="nucleotide sequence ID" value="NZ_BAAAZC010000029.1"/>
</dbReference>
<comment type="caution">
    <text evidence="1">The sequence shown here is derived from an EMBL/GenBank/DDBJ whole genome shotgun (WGS) entry which is preliminary data.</text>
</comment>
<dbReference type="Proteomes" id="UP001500742">
    <property type="component" value="Unassembled WGS sequence"/>
</dbReference>
<gene>
    <name evidence="1" type="ORF">GCM10022210_45750</name>
</gene>
<accession>A0ABP7QU50</accession>
<evidence type="ECO:0000313" key="1">
    <source>
        <dbReference type="EMBL" id="GAA3987859.1"/>
    </source>
</evidence>
<name>A0ABP7QU50_9SPHI</name>
<reference evidence="2" key="1">
    <citation type="journal article" date="2019" name="Int. J. Syst. Evol. Microbiol.">
        <title>The Global Catalogue of Microorganisms (GCM) 10K type strain sequencing project: providing services to taxonomists for standard genome sequencing and annotation.</title>
        <authorList>
            <consortium name="The Broad Institute Genomics Platform"/>
            <consortium name="The Broad Institute Genome Sequencing Center for Infectious Disease"/>
            <person name="Wu L."/>
            <person name="Ma J."/>
        </authorList>
    </citation>
    <scope>NUCLEOTIDE SEQUENCE [LARGE SCALE GENOMIC DNA]</scope>
    <source>
        <strain evidence="2">JCM 16601</strain>
    </source>
</reference>
<proteinExistence type="predicted"/>
<keyword evidence="2" id="KW-1185">Reference proteome</keyword>
<organism evidence="1 2">
    <name type="scientific">Mucilaginibacter dorajii</name>
    <dbReference type="NCBI Taxonomy" id="692994"/>
    <lineage>
        <taxon>Bacteria</taxon>
        <taxon>Pseudomonadati</taxon>
        <taxon>Bacteroidota</taxon>
        <taxon>Sphingobacteriia</taxon>
        <taxon>Sphingobacteriales</taxon>
        <taxon>Sphingobacteriaceae</taxon>
        <taxon>Mucilaginibacter</taxon>
    </lineage>
</organism>
<dbReference type="EMBL" id="BAAAZC010000029">
    <property type="protein sequence ID" value="GAA3987859.1"/>
    <property type="molecule type" value="Genomic_DNA"/>
</dbReference>